<reference evidence="3" key="1">
    <citation type="submission" date="2019-06" db="EMBL/GenBank/DDBJ databases">
        <authorList>
            <person name="Zheng W."/>
        </authorList>
    </citation>
    <scope>NUCLEOTIDE SEQUENCE</scope>
    <source>
        <strain evidence="3">QDHG01</strain>
    </source>
</reference>
<keyword evidence="1" id="KW-0175">Coiled coil</keyword>
<evidence type="ECO:0000256" key="1">
    <source>
        <dbReference type="SAM" id="Coils"/>
    </source>
</evidence>
<protein>
    <recommendedName>
        <fullName evidence="5">MORN repeat protein</fullName>
    </recommendedName>
</protein>
<evidence type="ECO:0000256" key="2">
    <source>
        <dbReference type="SAM" id="MobiDB-lite"/>
    </source>
</evidence>
<evidence type="ECO:0000313" key="3">
    <source>
        <dbReference type="EMBL" id="TNV82295.1"/>
    </source>
</evidence>
<evidence type="ECO:0000313" key="4">
    <source>
        <dbReference type="Proteomes" id="UP000785679"/>
    </source>
</evidence>
<keyword evidence="4" id="KW-1185">Reference proteome</keyword>
<organism evidence="3 4">
    <name type="scientific">Halteria grandinella</name>
    <dbReference type="NCBI Taxonomy" id="5974"/>
    <lineage>
        <taxon>Eukaryota</taxon>
        <taxon>Sar</taxon>
        <taxon>Alveolata</taxon>
        <taxon>Ciliophora</taxon>
        <taxon>Intramacronucleata</taxon>
        <taxon>Spirotrichea</taxon>
        <taxon>Stichotrichia</taxon>
        <taxon>Sporadotrichida</taxon>
        <taxon>Halteriidae</taxon>
        <taxon>Halteria</taxon>
    </lineage>
</organism>
<dbReference type="AlphaFoldDB" id="A0A8J8T5A5"/>
<sequence length="712" mass="82159">MEGGGTSINNFIQEKQQLCACNRGLKIRYYCDQVNCEQHRNSLFLCDDCYDDITGGIHKTPPQITKLIKEIQSKWHELIEKEGSLHQIVSTKFNPLKKVYEHLENQSLRQNGISGRPVFKDVARFERFHQEFRQEISRYEEYSQKQDVAKLVSLQLKYKALNDAIDSEFSYLTEICKPDFIFENYQSCIQNCPTPKESENALVIEQILALKVRLGEQNMSSLSTQKDPPANPQELEDVVNHLREVVNLQGAKINAFYSIFGGLQDAATLVSRSFISQGDQVQVKAEDFKEFREEYDQRLQILESKAIASNTDFQLKIAEQQKLIQESMQKNNDLSLKLEVEIQKLHQRDNNENILKERQVQENLKNIETQIRSLEVKMIQEIQTSKEKKSPPAEAKLEETKFDPRLYSIEQMERRMTQRIESRSSLIEQANQINQILASKAQQIIQQPVLELPKTEAVSSDQQPAKVHELSSFQLPLQMAVLAPPLFKSEMLGKLIQAFNSQLNGYQPKLNDQGQSKLTQYILDKGWNWSLQQLNKIALNIPRQAEWTAFEGAKRENGWSELKAGIYYGQLNLQGKREGYGIVYCTSSNDQPWLYECQWKQGCPINDGRYIQILDNKFKIFKGTLDESYGLTGKGIMIKEDGEIFEGDWQKGKQHGQGKITEQNGSYREGKWSNGKKQEGTFKNYNKDGIRKDRAQAVQFSNFKSTWNSDFC</sequence>
<gene>
    <name evidence="3" type="ORF">FGO68_gene17358</name>
</gene>
<name>A0A8J8T5A5_HALGN</name>
<dbReference type="PANTHER" id="PTHR23084">
    <property type="entry name" value="PHOSPHATIDYLINOSITOL-4-PHOSPHATE 5-KINASE RELATED"/>
    <property type="match status" value="1"/>
</dbReference>
<feature type="region of interest" description="Disordered" evidence="2">
    <location>
        <begin position="649"/>
        <end position="679"/>
    </location>
</feature>
<dbReference type="EMBL" id="RRYP01005134">
    <property type="protein sequence ID" value="TNV82295.1"/>
    <property type="molecule type" value="Genomic_DNA"/>
</dbReference>
<dbReference type="SUPFAM" id="SSF82185">
    <property type="entry name" value="Histone H3 K4-specific methyltransferase SET7/9 N-terminal domain"/>
    <property type="match status" value="1"/>
</dbReference>
<feature type="compositionally biased region" description="Basic and acidic residues" evidence="2">
    <location>
        <begin position="668"/>
        <end position="679"/>
    </location>
</feature>
<dbReference type="PANTHER" id="PTHR23084:SF263">
    <property type="entry name" value="MORN REPEAT-CONTAINING PROTEIN 1"/>
    <property type="match status" value="1"/>
</dbReference>
<proteinExistence type="predicted"/>
<feature type="coiled-coil region" evidence="1">
    <location>
        <begin position="285"/>
        <end position="384"/>
    </location>
</feature>
<dbReference type="Gene3D" id="2.20.110.10">
    <property type="entry name" value="Histone H3 K4-specific methyltransferase SET7/9 N-terminal domain"/>
    <property type="match status" value="1"/>
</dbReference>
<dbReference type="Proteomes" id="UP000785679">
    <property type="component" value="Unassembled WGS sequence"/>
</dbReference>
<comment type="caution">
    <text evidence="3">The sequence shown here is derived from an EMBL/GenBank/DDBJ whole genome shotgun (WGS) entry which is preliminary data.</text>
</comment>
<accession>A0A8J8T5A5</accession>
<evidence type="ECO:0008006" key="5">
    <source>
        <dbReference type="Google" id="ProtNLM"/>
    </source>
</evidence>